<dbReference type="EMBL" id="JBBNAG010000005">
    <property type="protein sequence ID" value="KAK9132753.1"/>
    <property type="molecule type" value="Genomic_DNA"/>
</dbReference>
<evidence type="ECO:0000256" key="1">
    <source>
        <dbReference type="SAM" id="MobiDB-lite"/>
    </source>
</evidence>
<sequence length="87" mass="9951">MGFSTRFPHLRYEISSLQSYVRQGGMLEEHTRADDTRARENGLEMQGGGTQQQRRSWRHAKAVARGMLGRLRCYECLMSTKGTGRTT</sequence>
<gene>
    <name evidence="2" type="ORF">Scep_012281</name>
</gene>
<comment type="caution">
    <text evidence="2">The sequence shown here is derived from an EMBL/GenBank/DDBJ whole genome shotgun (WGS) entry which is preliminary data.</text>
</comment>
<organism evidence="2 3">
    <name type="scientific">Stephania cephalantha</name>
    <dbReference type="NCBI Taxonomy" id="152367"/>
    <lineage>
        <taxon>Eukaryota</taxon>
        <taxon>Viridiplantae</taxon>
        <taxon>Streptophyta</taxon>
        <taxon>Embryophyta</taxon>
        <taxon>Tracheophyta</taxon>
        <taxon>Spermatophyta</taxon>
        <taxon>Magnoliopsida</taxon>
        <taxon>Ranunculales</taxon>
        <taxon>Menispermaceae</taxon>
        <taxon>Menispermoideae</taxon>
        <taxon>Cissampelideae</taxon>
        <taxon>Stephania</taxon>
    </lineage>
</organism>
<name>A0AAP0JGM1_9MAGN</name>
<evidence type="ECO:0000313" key="2">
    <source>
        <dbReference type="EMBL" id="KAK9132753.1"/>
    </source>
</evidence>
<feature type="region of interest" description="Disordered" evidence="1">
    <location>
        <begin position="31"/>
        <end position="57"/>
    </location>
</feature>
<proteinExistence type="predicted"/>
<dbReference type="AlphaFoldDB" id="A0AAP0JGM1"/>
<dbReference type="Proteomes" id="UP001419268">
    <property type="component" value="Unassembled WGS sequence"/>
</dbReference>
<accession>A0AAP0JGM1</accession>
<feature type="compositionally biased region" description="Basic and acidic residues" evidence="1">
    <location>
        <begin position="31"/>
        <end position="42"/>
    </location>
</feature>
<evidence type="ECO:0000313" key="3">
    <source>
        <dbReference type="Proteomes" id="UP001419268"/>
    </source>
</evidence>
<keyword evidence="3" id="KW-1185">Reference proteome</keyword>
<protein>
    <submittedName>
        <fullName evidence="2">Uncharacterized protein</fullName>
    </submittedName>
</protein>
<reference evidence="2 3" key="1">
    <citation type="submission" date="2024-01" db="EMBL/GenBank/DDBJ databases">
        <title>Genome assemblies of Stephania.</title>
        <authorList>
            <person name="Yang L."/>
        </authorList>
    </citation>
    <scope>NUCLEOTIDE SEQUENCE [LARGE SCALE GENOMIC DNA]</scope>
    <source>
        <strain evidence="2">JXDWG</strain>
        <tissue evidence="2">Leaf</tissue>
    </source>
</reference>